<dbReference type="CDD" id="cd13131">
    <property type="entry name" value="MATE_NorM_like"/>
    <property type="match status" value="1"/>
</dbReference>
<dbReference type="EMBL" id="QPGB01000002">
    <property type="protein sequence ID" value="RCS58401.1"/>
    <property type="molecule type" value="Genomic_DNA"/>
</dbReference>
<organism evidence="11 12">
    <name type="scientific">Parvibium lacunae</name>
    <dbReference type="NCBI Taxonomy" id="1888893"/>
    <lineage>
        <taxon>Bacteria</taxon>
        <taxon>Pseudomonadati</taxon>
        <taxon>Pseudomonadota</taxon>
        <taxon>Betaproteobacteria</taxon>
        <taxon>Burkholderiales</taxon>
        <taxon>Alcaligenaceae</taxon>
        <taxon>Parvibium</taxon>
    </lineage>
</organism>
<evidence type="ECO:0000256" key="10">
    <source>
        <dbReference type="SAM" id="Phobius"/>
    </source>
</evidence>
<feature type="transmembrane region" description="Helical" evidence="10">
    <location>
        <begin position="415"/>
        <end position="434"/>
    </location>
</feature>
<feature type="transmembrane region" description="Helical" evidence="10">
    <location>
        <begin position="53"/>
        <end position="73"/>
    </location>
</feature>
<feature type="transmembrane region" description="Helical" evidence="10">
    <location>
        <begin position="310"/>
        <end position="332"/>
    </location>
</feature>
<dbReference type="GO" id="GO:0015297">
    <property type="term" value="F:antiporter activity"/>
    <property type="evidence" value="ECO:0007669"/>
    <property type="project" value="UniProtKB-KW"/>
</dbReference>
<evidence type="ECO:0000256" key="1">
    <source>
        <dbReference type="ARBA" id="ARBA00004429"/>
    </source>
</evidence>
<evidence type="ECO:0000256" key="5">
    <source>
        <dbReference type="ARBA" id="ARBA00022692"/>
    </source>
</evidence>
<evidence type="ECO:0000256" key="3">
    <source>
        <dbReference type="ARBA" id="ARBA00022449"/>
    </source>
</evidence>
<feature type="transmembrane region" description="Helical" evidence="10">
    <location>
        <begin position="131"/>
        <end position="151"/>
    </location>
</feature>
<dbReference type="AlphaFoldDB" id="A0A368L492"/>
<evidence type="ECO:0000313" key="12">
    <source>
        <dbReference type="Proteomes" id="UP000252357"/>
    </source>
</evidence>
<dbReference type="PIRSF" id="PIRSF006603">
    <property type="entry name" value="DinF"/>
    <property type="match status" value="1"/>
</dbReference>
<feature type="transmembrane region" description="Helical" evidence="10">
    <location>
        <begin position="163"/>
        <end position="183"/>
    </location>
</feature>
<proteinExistence type="predicted"/>
<dbReference type="GO" id="GO:0042910">
    <property type="term" value="F:xenobiotic transmembrane transporter activity"/>
    <property type="evidence" value="ECO:0007669"/>
    <property type="project" value="InterPro"/>
</dbReference>
<dbReference type="PANTHER" id="PTHR43298:SF2">
    <property type="entry name" value="FMN_FAD EXPORTER YEEO-RELATED"/>
    <property type="match status" value="1"/>
</dbReference>
<gene>
    <name evidence="11" type="ORF">DU000_06185</name>
</gene>
<sequence length="442" mass="48117">MPPLSVTHTARQIMHLAWPLFIGQLAVMLNGLLDTAMAGHYAAVDLAAVGIGSSIYISVYIGLMGILQALGPIAARHYGAQALPEIAQDVRQSYWVALLLSVLGCAALLTPDWWLQLIQPDERVADKVRDYLYGVAYGLPAALLFRVYYALNTAVARPRVVMAINLCGLAIKPLLNWLLMYQADLGGPGAALATSGIAWLSVGLFLLFARHDTMYRELDLWRLSRPAWGRIRALLALGIPIGMSYAIEVTSFTFMALFIARFGVEQAAAHQIIANLCGICYMVSLAIANASSVLVAQALGSQESHQAQRFIKVALGLGTLASASLILTLWLAQAPLVQLYTNATMVQEHALSLLPLLLLYLCFDGLQCILGFLLRAYRCTTLPMLIYGFCCWGIGLGGGYFLAFHTQQWSGAAGFWLSGAISLLLTALCLFGVMRRRVYQRS</sequence>
<evidence type="ECO:0000256" key="7">
    <source>
        <dbReference type="ARBA" id="ARBA00023065"/>
    </source>
</evidence>
<feature type="transmembrane region" description="Helical" evidence="10">
    <location>
        <begin position="12"/>
        <end position="33"/>
    </location>
</feature>
<reference evidence="11 12" key="1">
    <citation type="journal article" date="2018" name="Int. J. Syst. Evol. Microbiol.">
        <title>Parvibium lacunae gen. nov., sp. nov., a new member of the family Alcaligenaceae isolated from a freshwater pond.</title>
        <authorList>
            <person name="Chen W.M."/>
            <person name="Xie P.B."/>
            <person name="Hsu M.Y."/>
            <person name="Sheu S.Y."/>
        </authorList>
    </citation>
    <scope>NUCLEOTIDE SEQUENCE [LARGE SCALE GENOMIC DNA]</scope>
    <source>
        <strain evidence="11 12">KMB9</strain>
    </source>
</reference>
<feature type="transmembrane region" description="Helical" evidence="10">
    <location>
        <begin position="352"/>
        <end position="373"/>
    </location>
</feature>
<dbReference type="InterPro" id="IPR050222">
    <property type="entry name" value="MATE_MdtK"/>
</dbReference>
<keyword evidence="6 10" id="KW-1133">Transmembrane helix</keyword>
<dbReference type="PANTHER" id="PTHR43298">
    <property type="entry name" value="MULTIDRUG RESISTANCE PROTEIN NORM-RELATED"/>
    <property type="match status" value="1"/>
</dbReference>
<dbReference type="NCBIfam" id="TIGR00797">
    <property type="entry name" value="matE"/>
    <property type="match status" value="1"/>
</dbReference>
<feature type="transmembrane region" description="Helical" evidence="10">
    <location>
        <begin position="189"/>
        <end position="210"/>
    </location>
</feature>
<evidence type="ECO:0000256" key="8">
    <source>
        <dbReference type="ARBA" id="ARBA00023136"/>
    </source>
</evidence>
<accession>A0A368L492</accession>
<keyword evidence="5 10" id="KW-0812">Transmembrane</keyword>
<comment type="subcellular location">
    <subcellularLocation>
        <location evidence="1">Cell inner membrane</location>
        <topology evidence="1">Multi-pass membrane protein</topology>
    </subcellularLocation>
</comment>
<feature type="transmembrane region" description="Helical" evidence="10">
    <location>
        <begin position="272"/>
        <end position="298"/>
    </location>
</feature>
<keyword evidence="12" id="KW-1185">Reference proteome</keyword>
<dbReference type="Pfam" id="PF01554">
    <property type="entry name" value="MatE"/>
    <property type="match status" value="2"/>
</dbReference>
<feature type="transmembrane region" description="Helical" evidence="10">
    <location>
        <begin position="385"/>
        <end position="403"/>
    </location>
</feature>
<dbReference type="Proteomes" id="UP000252357">
    <property type="component" value="Unassembled WGS sequence"/>
</dbReference>
<keyword evidence="4" id="KW-1003">Cell membrane</keyword>
<keyword evidence="8 10" id="KW-0472">Membrane</keyword>
<name>A0A368L492_9BURK</name>
<feature type="transmembrane region" description="Helical" evidence="10">
    <location>
        <begin position="231"/>
        <end position="260"/>
    </location>
</feature>
<dbReference type="OrthoDB" id="9780160at2"/>
<dbReference type="InterPro" id="IPR048279">
    <property type="entry name" value="MdtK-like"/>
</dbReference>
<evidence type="ECO:0000313" key="11">
    <source>
        <dbReference type="EMBL" id="RCS58401.1"/>
    </source>
</evidence>
<dbReference type="GO" id="GO:0005886">
    <property type="term" value="C:plasma membrane"/>
    <property type="evidence" value="ECO:0007669"/>
    <property type="project" value="UniProtKB-SubCell"/>
</dbReference>
<protein>
    <recommendedName>
        <fullName evidence="9">Multidrug-efflux transporter</fullName>
    </recommendedName>
</protein>
<keyword evidence="7" id="KW-0406">Ion transport</keyword>
<keyword evidence="2" id="KW-0813">Transport</keyword>
<dbReference type="GO" id="GO:0006811">
    <property type="term" value="P:monoatomic ion transport"/>
    <property type="evidence" value="ECO:0007669"/>
    <property type="project" value="UniProtKB-KW"/>
</dbReference>
<evidence type="ECO:0000256" key="6">
    <source>
        <dbReference type="ARBA" id="ARBA00022989"/>
    </source>
</evidence>
<dbReference type="InterPro" id="IPR002528">
    <property type="entry name" value="MATE_fam"/>
</dbReference>
<dbReference type="RefSeq" id="WP_114402484.1">
    <property type="nucleotide sequence ID" value="NZ_QPGB01000002.1"/>
</dbReference>
<evidence type="ECO:0000256" key="4">
    <source>
        <dbReference type="ARBA" id="ARBA00022475"/>
    </source>
</evidence>
<evidence type="ECO:0000256" key="9">
    <source>
        <dbReference type="ARBA" id="ARBA00031636"/>
    </source>
</evidence>
<keyword evidence="3" id="KW-0050">Antiport</keyword>
<feature type="transmembrane region" description="Helical" evidence="10">
    <location>
        <begin position="94"/>
        <end position="111"/>
    </location>
</feature>
<comment type="caution">
    <text evidence="11">The sequence shown here is derived from an EMBL/GenBank/DDBJ whole genome shotgun (WGS) entry which is preliminary data.</text>
</comment>
<evidence type="ECO:0000256" key="2">
    <source>
        <dbReference type="ARBA" id="ARBA00022448"/>
    </source>
</evidence>